<sequence length="484" mass="52329">MGQSLNSMTYQHHQKTSKDELLYQCVCTADVDAIKAIRHQGASLEWIDREGKTPLIVACMDSGLINVAKTLIELGANINAYRPGRHGGTPLHHAAKRGLEPTVRLLLSHGANPLVRNDDCHTPLGVARMKGHMSVVRAIESHICYFSGWLREFYGPGFLEALAPQLMSRKIWAVVIPCGPANPTKPPKFELAIYPSLQDVQPRAVIALWKAKVDDPKFRQPDPALIIFDQSTKIRYKLASAIEGDKQQLQWLYNACRGIAQAMPFTAPHNTVMSIPATAHPIATEASGSTTGNSHQNAEAINANGWENSTSVGTHNGWGADECTKASHNGWMDKPAKEDYNGWGAANSGPTSEQSQAVQTHTNPPPVVQPSSAISASVSTAPSAPPIPEQESGKCPIHYPSVENNLVDLHVPVVEYGSSASTYVKDEGNSSLCIICWEAPIEGACIPCGHMAGCMSCLNDIKARKGPCPVCRSDINQVIRLYAV</sequence>
<name>A0ACC1YU64_MELAZ</name>
<dbReference type="Proteomes" id="UP001164539">
    <property type="component" value="Chromosome 1"/>
</dbReference>
<gene>
    <name evidence="1" type="ORF">OWV82_000085</name>
</gene>
<reference evidence="1 2" key="1">
    <citation type="journal article" date="2023" name="Science">
        <title>Complex scaffold remodeling in plant triterpene biosynthesis.</title>
        <authorList>
            <person name="De La Pena R."/>
            <person name="Hodgson H."/>
            <person name="Liu J.C."/>
            <person name="Stephenson M.J."/>
            <person name="Martin A.C."/>
            <person name="Owen C."/>
            <person name="Harkess A."/>
            <person name="Leebens-Mack J."/>
            <person name="Jimenez L.E."/>
            <person name="Osbourn A."/>
            <person name="Sattely E.S."/>
        </authorList>
    </citation>
    <scope>NUCLEOTIDE SEQUENCE [LARGE SCALE GENOMIC DNA]</scope>
    <source>
        <strain evidence="2">cv. JPN11</strain>
        <tissue evidence="1">Leaf</tissue>
    </source>
</reference>
<dbReference type="EMBL" id="CM051394">
    <property type="protein sequence ID" value="KAJ4726894.1"/>
    <property type="molecule type" value="Genomic_DNA"/>
</dbReference>
<evidence type="ECO:0000313" key="1">
    <source>
        <dbReference type="EMBL" id="KAJ4726894.1"/>
    </source>
</evidence>
<protein>
    <submittedName>
        <fullName evidence="1">Ankyrin repeat domain protein</fullName>
    </submittedName>
</protein>
<organism evidence="1 2">
    <name type="scientific">Melia azedarach</name>
    <name type="common">Chinaberry tree</name>
    <dbReference type="NCBI Taxonomy" id="155640"/>
    <lineage>
        <taxon>Eukaryota</taxon>
        <taxon>Viridiplantae</taxon>
        <taxon>Streptophyta</taxon>
        <taxon>Embryophyta</taxon>
        <taxon>Tracheophyta</taxon>
        <taxon>Spermatophyta</taxon>
        <taxon>Magnoliopsida</taxon>
        <taxon>eudicotyledons</taxon>
        <taxon>Gunneridae</taxon>
        <taxon>Pentapetalae</taxon>
        <taxon>rosids</taxon>
        <taxon>malvids</taxon>
        <taxon>Sapindales</taxon>
        <taxon>Meliaceae</taxon>
        <taxon>Melia</taxon>
    </lineage>
</organism>
<accession>A0ACC1YU64</accession>
<comment type="caution">
    <text evidence="1">The sequence shown here is derived from an EMBL/GenBank/DDBJ whole genome shotgun (WGS) entry which is preliminary data.</text>
</comment>
<keyword evidence="2" id="KW-1185">Reference proteome</keyword>
<proteinExistence type="predicted"/>
<evidence type="ECO:0000313" key="2">
    <source>
        <dbReference type="Proteomes" id="UP001164539"/>
    </source>
</evidence>